<dbReference type="Gene3D" id="3.40.50.1820">
    <property type="entry name" value="alpha/beta hydrolase"/>
    <property type="match status" value="2"/>
</dbReference>
<dbReference type="SUPFAM" id="SSF53474">
    <property type="entry name" value="alpha/beta-Hydrolases"/>
    <property type="match status" value="1"/>
</dbReference>
<dbReference type="Proteomes" id="UP000526892">
    <property type="component" value="Unassembled WGS sequence"/>
</dbReference>
<keyword evidence="4" id="KW-1185">Reference proteome</keyword>
<reference evidence="3 4" key="1">
    <citation type="journal article" date="2003" name="Extremophiles">
        <title>Halomonas glaciei sp. nov. isolated from fast ice of Adelie Land, Antarctica.</title>
        <authorList>
            <person name="Reddy G.S."/>
            <person name="Raghavan P.U."/>
            <person name="Sarita N.B."/>
            <person name="Prakash J.S."/>
            <person name="Nagesh N."/>
            <person name="Delille D."/>
            <person name="Shivaji S."/>
        </authorList>
    </citation>
    <scope>NUCLEOTIDE SEQUENCE [LARGE SCALE GENOMIC DNA]</scope>
    <source>
        <strain evidence="3 4">DD39</strain>
    </source>
</reference>
<dbReference type="PANTHER" id="PTHR43056:SF10">
    <property type="entry name" value="COCE_NOND FAMILY, PUTATIVE (AFU_ORTHOLOGUE AFUA_7G00600)-RELATED"/>
    <property type="match status" value="1"/>
</dbReference>
<dbReference type="AlphaFoldDB" id="A0A7Z0LWU5"/>
<dbReference type="NCBIfam" id="TIGR00976">
    <property type="entry name" value="CocE_NonD"/>
    <property type="match status" value="1"/>
</dbReference>
<dbReference type="Pfam" id="PF02129">
    <property type="entry name" value="Peptidase_S15"/>
    <property type="match status" value="1"/>
</dbReference>
<dbReference type="InterPro" id="IPR013736">
    <property type="entry name" value="Xaa-Pro_dipept_C"/>
</dbReference>
<gene>
    <name evidence="3" type="ORF">HZS80_19690</name>
</gene>
<dbReference type="RefSeq" id="WP_179917057.1">
    <property type="nucleotide sequence ID" value="NZ_JACCDE010000036.1"/>
</dbReference>
<comment type="caution">
    <text evidence="3">The sequence shown here is derived from an EMBL/GenBank/DDBJ whole genome shotgun (WGS) entry which is preliminary data.</text>
</comment>
<dbReference type="InterPro" id="IPR008979">
    <property type="entry name" value="Galactose-bd-like_sf"/>
</dbReference>
<dbReference type="Pfam" id="PF08530">
    <property type="entry name" value="PepX_C"/>
    <property type="match status" value="1"/>
</dbReference>
<dbReference type="InterPro" id="IPR029058">
    <property type="entry name" value="AB_hydrolase_fold"/>
</dbReference>
<proteinExistence type="predicted"/>
<sequence>MRHSTLESLPCEIEVIENEWIPLADGERLAARIWRPKAAGQSPVPAILEYIPYRKRDMTRARDAITHPYLAAHGYACIRVDLRGSGESDGVMVDQYREQELDDGVHVIRWLAEQPWCDGNVGMMGISWGGFNALQIASRRPAALKAIITACSTDDLYADNMHYMGGCLLTDNLSESTTMFSANSCPPDPALVGKRWREMWLARLSGSGLWLDTWLRHQRRDAYWRHGSVGEDYAAIQCPVMAVGGWADGYTNAIFGLLEYLRVPRLGMIGPWGHKYPHQGIPGPAIGFLQEALRWWDHWLKQRDTGIMDEPMLRAWMQDSVPPTTYYHERPGRWVGEAEWPSSRIQTQRFRLGAYRLEKDTGQDVSPPLRDMIIQSPLSVGLFAGKWCSYTAAPDLPHDQREEDGGALVFESDPLATDVEILGAPTMDLEIASNQPVAMVAVRLSDVAADNKATRVTYGIFNLTHRNGNDRPEALTPGEFFRAQVPLNHVAQVFPKGHRLRVSLSTSYWPLAWPSPEPVKLTLRTTGSALGLPVRPGREEDVTIHFQSPEGAPPLTMTQLEPPHHNWLVHRDLAEDTSILEVIQNQGVYRIDEIDLVVSNCTRNWYTYRDDDFTSPKGETKTERNFRRGDWSVRTSTHTTMTADVENFYIWAELDAWEGEKRVFSRNWDLQIPRDFL</sequence>
<dbReference type="SMART" id="SM00939">
    <property type="entry name" value="PepX_C"/>
    <property type="match status" value="1"/>
</dbReference>
<evidence type="ECO:0000313" key="4">
    <source>
        <dbReference type="Proteomes" id="UP000526892"/>
    </source>
</evidence>
<dbReference type="GO" id="GO:0008239">
    <property type="term" value="F:dipeptidyl-peptidase activity"/>
    <property type="evidence" value="ECO:0007669"/>
    <property type="project" value="InterPro"/>
</dbReference>
<accession>A0A7Z0LWU5</accession>
<dbReference type="PANTHER" id="PTHR43056">
    <property type="entry name" value="PEPTIDASE S9 PROLYL OLIGOPEPTIDASE"/>
    <property type="match status" value="1"/>
</dbReference>
<feature type="domain" description="Xaa-Pro dipeptidyl-peptidase C-terminal" evidence="2">
    <location>
        <begin position="293"/>
        <end position="554"/>
    </location>
</feature>
<dbReference type="InterPro" id="IPR050585">
    <property type="entry name" value="Xaa-Pro_dipeptidyl-ppase/CocE"/>
</dbReference>
<dbReference type="Gene3D" id="2.60.120.260">
    <property type="entry name" value="Galactose-binding domain-like"/>
    <property type="match status" value="1"/>
</dbReference>
<dbReference type="SUPFAM" id="SSF49785">
    <property type="entry name" value="Galactose-binding domain-like"/>
    <property type="match status" value="1"/>
</dbReference>
<dbReference type="InterPro" id="IPR005674">
    <property type="entry name" value="CocE/Ser_esterase"/>
</dbReference>
<dbReference type="EMBL" id="JACCDE010000036">
    <property type="protein sequence ID" value="NYS79900.1"/>
    <property type="molecule type" value="Genomic_DNA"/>
</dbReference>
<keyword evidence="1 3" id="KW-0378">Hydrolase</keyword>
<organism evidence="3 4">
    <name type="scientific">Vreelandella glaciei</name>
    <dbReference type="NCBI Taxonomy" id="186761"/>
    <lineage>
        <taxon>Bacteria</taxon>
        <taxon>Pseudomonadati</taxon>
        <taxon>Pseudomonadota</taxon>
        <taxon>Gammaproteobacteria</taxon>
        <taxon>Oceanospirillales</taxon>
        <taxon>Halomonadaceae</taxon>
        <taxon>Vreelandella</taxon>
    </lineage>
</organism>
<evidence type="ECO:0000256" key="1">
    <source>
        <dbReference type="ARBA" id="ARBA00022801"/>
    </source>
</evidence>
<protein>
    <submittedName>
        <fullName evidence="3">CocE/NonD family hydrolase</fullName>
    </submittedName>
</protein>
<name>A0A7Z0LWU5_9GAMM</name>
<evidence type="ECO:0000313" key="3">
    <source>
        <dbReference type="EMBL" id="NYS79900.1"/>
    </source>
</evidence>
<evidence type="ECO:0000259" key="2">
    <source>
        <dbReference type="SMART" id="SM00939"/>
    </source>
</evidence>
<dbReference type="InterPro" id="IPR000383">
    <property type="entry name" value="Xaa-Pro-like_dom"/>
</dbReference>